<dbReference type="AlphaFoldDB" id="A0AAX2EFQ7"/>
<comment type="similarity">
    <text evidence="1">Belongs to the glycosyl hydrolase 20 family.</text>
</comment>
<dbReference type="Pfam" id="PF00728">
    <property type="entry name" value="Glyco_hydro_20"/>
    <property type="match status" value="1"/>
</dbReference>
<feature type="domain" description="Glycoside hydrolase family 20 catalytic" evidence="5">
    <location>
        <begin position="31"/>
        <end position="329"/>
    </location>
</feature>
<dbReference type="InterPro" id="IPR052764">
    <property type="entry name" value="GH20_Enzymes"/>
</dbReference>
<sequence length="349" mass="39638">MLIKFLSITTVSILLFLTMANTAQAKDQEKGITIDISRKYYSIGTLKAIVDEINANGGDYLQLHFSDNESYAIASEFLGQNSENPNSTYLTKKELLSLIAYSNDRNIMVIPDIDLPAHSKGWLNVMKEKDSGLYTDIVTDYSEDTLDYHNNAAALYTANQLLDEVLDLFYQPKFAGKQRIVLGGDEVPGSGAHQTDFIRFMNQIAETAKASNYEPQIWNDSITPEGIQNLDRSFSILYWKQSTLSNGAQGLDVQDFEENGLSVYNYNAYSLYFLPSTRFSQDDITEQIDYMKWAYAYNKFFYISDYYKQVDTSNVKGSSLVFWGEHANDLSQEGLLEQEKPLIQNFLSL</sequence>
<keyword evidence="2" id="KW-0378">Hydrolase</keyword>
<dbReference type="SMR" id="A0AAX2EFQ7"/>
<evidence type="ECO:0007829" key="8">
    <source>
        <dbReference type="PDB" id="8QAK"/>
    </source>
</evidence>
<dbReference type="PANTHER" id="PTHR43678">
    <property type="entry name" value="PUTATIVE (AFU_ORTHOLOGUE AFUA_2G00640)-RELATED"/>
    <property type="match status" value="1"/>
</dbReference>
<dbReference type="GO" id="GO:0004563">
    <property type="term" value="F:beta-N-acetylhexosaminidase activity"/>
    <property type="evidence" value="ECO:0007669"/>
    <property type="project" value="InterPro"/>
</dbReference>
<protein>
    <submittedName>
        <fullName evidence="6">Hexosaminidase</fullName>
    </submittedName>
</protein>
<dbReference type="PANTHER" id="PTHR43678:SF1">
    <property type="entry name" value="BETA-N-ACETYLHEXOSAMINIDASE"/>
    <property type="match status" value="1"/>
</dbReference>
<evidence type="ECO:0000313" key="7">
    <source>
        <dbReference type="Proteomes" id="UP000199735"/>
    </source>
</evidence>
<keyword evidence="4" id="KW-0732">Signal</keyword>
<dbReference type="InterPro" id="IPR017853">
    <property type="entry name" value="GH"/>
</dbReference>
<dbReference type="PDB" id="8QAK">
    <property type="method" value="X-ray"/>
    <property type="resolution" value="1.95 A"/>
    <property type="chains" value="A/B=26-349"/>
</dbReference>
<reference evidence="6 7" key="1">
    <citation type="submission" date="2016-10" db="EMBL/GenBank/DDBJ databases">
        <authorList>
            <person name="Varghese N."/>
            <person name="Submissions S."/>
        </authorList>
    </citation>
    <scope>NUCLEOTIDE SEQUENCE [LARGE SCALE GENOMIC DNA]</scope>
    <source>
        <strain evidence="6 7">DSM 21619</strain>
    </source>
</reference>
<feature type="signal peptide" evidence="4">
    <location>
        <begin position="1"/>
        <end position="25"/>
    </location>
</feature>
<accession>A0AAX2EFQ7</accession>
<dbReference type="EMBL" id="FOCD01000002">
    <property type="protein sequence ID" value="SEN27755.1"/>
    <property type="molecule type" value="Genomic_DNA"/>
</dbReference>
<gene>
    <name evidence="6" type="ORF">SAMN04489762_1856</name>
</gene>
<dbReference type="InterPro" id="IPR025705">
    <property type="entry name" value="Beta_hexosaminidase_sua/sub"/>
</dbReference>
<comment type="caution">
    <text evidence="6">The sequence shown here is derived from an EMBL/GenBank/DDBJ whole genome shotgun (WGS) entry which is preliminary data.</text>
</comment>
<organism evidence="6 7">
    <name type="scientific">Terribacillus saccharophilus</name>
    <dbReference type="NCBI Taxonomy" id="361277"/>
    <lineage>
        <taxon>Bacteria</taxon>
        <taxon>Bacillati</taxon>
        <taxon>Bacillota</taxon>
        <taxon>Bacilli</taxon>
        <taxon>Bacillales</taxon>
        <taxon>Bacillaceae</taxon>
        <taxon>Terribacillus</taxon>
    </lineage>
</organism>
<dbReference type="InterPro" id="IPR015883">
    <property type="entry name" value="Glyco_hydro_20_cat"/>
</dbReference>
<dbReference type="Proteomes" id="UP000199735">
    <property type="component" value="Unassembled WGS sequence"/>
</dbReference>
<reference evidence="8" key="2">
    <citation type="journal article" date="2025" name="Acta Crystallogr. D Struct. Biol.">
        <title>Expansion of the diversity of dispersin scaffolds.</title>
        <authorList>
            <person name="Males A."/>
            <person name="Moroz O.V."/>
            <person name="Blagova E."/>
            <person name="Munch A."/>
            <person name="Hansen G.H."/>
            <person name="Johansen A.H."/>
            <person name="Ostergaard L.H."/>
            <person name="Segura D.R."/>
            <person name="Eddenden A."/>
            <person name="Due A.V."/>
            <person name="Gudmand M."/>
            <person name="Salomon J."/>
            <person name="Sorensen S.R."/>
            <person name="Franco Cairo J.P.L."/>
            <person name="Nitz M."/>
            <person name="Pache R.A."/>
            <person name="Vejborg R.M."/>
            <person name="Bhosale S."/>
            <person name="Vocadlo D.J."/>
            <person name="Davies G.J."/>
            <person name="Wilson K.S."/>
        </authorList>
    </citation>
    <scope>X-RAY CRYSTALLOGRAPHY (1.95 ANGSTROMS) OF 26-349</scope>
</reference>
<feature type="chain" id="PRO_5043320643" evidence="4">
    <location>
        <begin position="26"/>
        <end position="349"/>
    </location>
</feature>
<dbReference type="PRINTS" id="PR00738">
    <property type="entry name" value="GLHYDRLASE20"/>
</dbReference>
<evidence type="ECO:0000313" key="6">
    <source>
        <dbReference type="EMBL" id="SEN27755.1"/>
    </source>
</evidence>
<keyword evidence="8" id="KW-0002">3D-structure</keyword>
<dbReference type="GO" id="GO:0005975">
    <property type="term" value="P:carbohydrate metabolic process"/>
    <property type="evidence" value="ECO:0007669"/>
    <property type="project" value="InterPro"/>
</dbReference>
<evidence type="ECO:0000256" key="3">
    <source>
        <dbReference type="PIRSR" id="PIRSR625705-1"/>
    </source>
</evidence>
<evidence type="ECO:0000256" key="2">
    <source>
        <dbReference type="ARBA" id="ARBA00022801"/>
    </source>
</evidence>
<proteinExistence type="evidence at protein level"/>
<feature type="active site" description="Proton donor" evidence="3">
    <location>
        <position position="186"/>
    </location>
</feature>
<dbReference type="Gene3D" id="3.20.20.80">
    <property type="entry name" value="Glycosidases"/>
    <property type="match status" value="1"/>
</dbReference>
<evidence type="ECO:0000256" key="4">
    <source>
        <dbReference type="SAM" id="SignalP"/>
    </source>
</evidence>
<evidence type="ECO:0000259" key="5">
    <source>
        <dbReference type="Pfam" id="PF00728"/>
    </source>
</evidence>
<dbReference type="SUPFAM" id="SSF51445">
    <property type="entry name" value="(Trans)glycosidases"/>
    <property type="match status" value="1"/>
</dbReference>
<evidence type="ECO:0000256" key="1">
    <source>
        <dbReference type="ARBA" id="ARBA00006285"/>
    </source>
</evidence>
<name>A0AAX2EFQ7_9BACI</name>